<sequence>MTHDGQVVAVMVPLAAQGHLNQLLHLSRLISARNIPVHYIGASTHNRQAKLRVHGWDPSELSNLHFHDFVIPPILSLPPDPTAETKFPAHLIPSFRSAAIHLRDPLTHLLHSLSSHARRIIVIHDSLMASTVEDIDSIPNAESYNFHSVSAFNMAVYDLEQKQTKGNENSIIKDLNIPSLDGCFTPEFWEFFESQFGLPRKFSGNLYNTCKAIEEPYLEILQRINHETKHWAIGPFNPVELGSSTHNAHPCLEWLDKQDTNSVVYVSFGTTTTLEDVQIAEIAGGLERSGQKFIWALRDADKGDVFDGEVRKSELPEGFEKRVEMEGRGLVVRDWAPQLAILSHGSTGGFISHCGWNSCMETITMGVPIAAWPMHSDQPRNAVLMTEVLRVGLLVRDWADREKLVMATTIENAVRKLMASEEGQEIRKTAKELSHAVRQSVKDNGVSQVEFDSFISHITRDI</sequence>
<organism evidence="7 8">
    <name type="scientific">Citrullus colocynthis</name>
    <name type="common">colocynth</name>
    <dbReference type="NCBI Taxonomy" id="252529"/>
    <lineage>
        <taxon>Eukaryota</taxon>
        <taxon>Viridiplantae</taxon>
        <taxon>Streptophyta</taxon>
        <taxon>Embryophyta</taxon>
        <taxon>Tracheophyta</taxon>
        <taxon>Spermatophyta</taxon>
        <taxon>Magnoliopsida</taxon>
        <taxon>eudicotyledons</taxon>
        <taxon>Gunneridae</taxon>
        <taxon>Pentapetalae</taxon>
        <taxon>rosids</taxon>
        <taxon>fabids</taxon>
        <taxon>Cucurbitales</taxon>
        <taxon>Cucurbitaceae</taxon>
        <taxon>Benincaseae</taxon>
        <taxon>Citrullus</taxon>
    </lineage>
</organism>
<dbReference type="Proteomes" id="UP001642487">
    <property type="component" value="Chromosome 4"/>
</dbReference>
<proteinExistence type="inferred from homology"/>
<evidence type="ECO:0000313" key="7">
    <source>
        <dbReference type="EMBL" id="CAK9319537.1"/>
    </source>
</evidence>
<keyword evidence="4" id="KW-0328">Glycosyltransferase</keyword>
<dbReference type="Gene3D" id="3.40.50.2000">
    <property type="entry name" value="Glycogen Phosphorylase B"/>
    <property type="match status" value="2"/>
</dbReference>
<evidence type="ECO:0000256" key="5">
    <source>
        <dbReference type="RuleBase" id="RU362057"/>
    </source>
</evidence>
<evidence type="ECO:0000259" key="6">
    <source>
        <dbReference type="Pfam" id="PF26168"/>
    </source>
</evidence>
<dbReference type="InterPro" id="IPR035595">
    <property type="entry name" value="UDP_glycos_trans_CS"/>
</dbReference>
<evidence type="ECO:0000313" key="8">
    <source>
        <dbReference type="Proteomes" id="UP001642487"/>
    </source>
</evidence>
<evidence type="ECO:0000256" key="1">
    <source>
        <dbReference type="ARBA" id="ARBA00004721"/>
    </source>
</evidence>
<dbReference type="InterPro" id="IPR002213">
    <property type="entry name" value="UDP_glucos_trans"/>
</dbReference>
<gene>
    <name evidence="7" type="ORF">CITCOLO1_LOCUS11545</name>
</gene>
<dbReference type="PROSITE" id="PS00375">
    <property type="entry name" value="UDPGT"/>
    <property type="match status" value="1"/>
</dbReference>
<feature type="domain" description="Glycosyltransferase N-terminal" evidence="6">
    <location>
        <begin position="6"/>
        <end position="238"/>
    </location>
</feature>
<dbReference type="Pfam" id="PF00201">
    <property type="entry name" value="UDPGT"/>
    <property type="match status" value="1"/>
</dbReference>
<dbReference type="EC" id="2.4.1.-" evidence="5"/>
<dbReference type="PANTHER" id="PTHR48044">
    <property type="entry name" value="GLYCOSYLTRANSFERASE"/>
    <property type="match status" value="1"/>
</dbReference>
<evidence type="ECO:0000256" key="2">
    <source>
        <dbReference type="ARBA" id="ARBA00009995"/>
    </source>
</evidence>
<comment type="similarity">
    <text evidence="2 4">Belongs to the UDP-glycosyltransferase family.</text>
</comment>
<dbReference type="InterPro" id="IPR058980">
    <property type="entry name" value="Glyco_transf_N"/>
</dbReference>
<dbReference type="EMBL" id="OZ021738">
    <property type="protein sequence ID" value="CAK9319537.1"/>
    <property type="molecule type" value="Genomic_DNA"/>
</dbReference>
<accession>A0ABP0YLY1</accession>
<evidence type="ECO:0000256" key="4">
    <source>
        <dbReference type="RuleBase" id="RU003718"/>
    </source>
</evidence>
<name>A0ABP0YLY1_9ROSI</name>
<dbReference type="Pfam" id="PF26168">
    <property type="entry name" value="Glyco_transf_N"/>
    <property type="match status" value="1"/>
</dbReference>
<evidence type="ECO:0000256" key="3">
    <source>
        <dbReference type="ARBA" id="ARBA00022679"/>
    </source>
</evidence>
<dbReference type="SUPFAM" id="SSF53756">
    <property type="entry name" value="UDP-Glycosyltransferase/glycogen phosphorylase"/>
    <property type="match status" value="1"/>
</dbReference>
<comment type="pathway">
    <text evidence="1">Secondary metabolite biosynthesis; terpenoid biosynthesis.</text>
</comment>
<dbReference type="PANTHER" id="PTHR48044:SF22">
    <property type="entry name" value="GLYCOSYLTRANSFERASE"/>
    <property type="match status" value="1"/>
</dbReference>
<keyword evidence="3 4" id="KW-0808">Transferase</keyword>
<keyword evidence="8" id="KW-1185">Reference proteome</keyword>
<reference evidence="7 8" key="1">
    <citation type="submission" date="2024-03" db="EMBL/GenBank/DDBJ databases">
        <authorList>
            <person name="Gkanogiannis A."/>
            <person name="Becerra Lopez-Lavalle L."/>
        </authorList>
    </citation>
    <scope>NUCLEOTIDE SEQUENCE [LARGE SCALE GENOMIC DNA]</scope>
</reference>
<dbReference type="CDD" id="cd03784">
    <property type="entry name" value="GT1_Gtf-like"/>
    <property type="match status" value="1"/>
</dbReference>
<protein>
    <recommendedName>
        <fullName evidence="5">Glycosyltransferase</fullName>
        <ecNumber evidence="5">2.4.1.-</ecNumber>
    </recommendedName>
</protein>